<dbReference type="InterPro" id="IPR028081">
    <property type="entry name" value="Leu-bd"/>
</dbReference>
<evidence type="ECO:0000313" key="4">
    <source>
        <dbReference type="EMBL" id="CAB4586478.1"/>
    </source>
</evidence>
<feature type="region of interest" description="Disordered" evidence="2">
    <location>
        <begin position="27"/>
        <end position="96"/>
    </location>
</feature>
<feature type="domain" description="Leucine-binding protein" evidence="3">
    <location>
        <begin position="110"/>
        <end position="438"/>
    </location>
</feature>
<protein>
    <submittedName>
        <fullName evidence="4">Unannotated protein</fullName>
    </submittedName>
</protein>
<organism evidence="4">
    <name type="scientific">freshwater metagenome</name>
    <dbReference type="NCBI Taxonomy" id="449393"/>
    <lineage>
        <taxon>unclassified sequences</taxon>
        <taxon>metagenomes</taxon>
        <taxon>ecological metagenomes</taxon>
    </lineage>
</organism>
<name>A0A6J6FPM9_9ZZZZ</name>
<reference evidence="4" key="1">
    <citation type="submission" date="2020-05" db="EMBL/GenBank/DDBJ databases">
        <authorList>
            <person name="Chiriac C."/>
            <person name="Salcher M."/>
            <person name="Ghai R."/>
            <person name="Kavagutti S V."/>
        </authorList>
    </citation>
    <scope>NUCLEOTIDE SEQUENCE</scope>
</reference>
<proteinExistence type="predicted"/>
<dbReference type="Gene3D" id="3.40.50.2300">
    <property type="match status" value="2"/>
</dbReference>
<dbReference type="SUPFAM" id="SSF53822">
    <property type="entry name" value="Periplasmic binding protein-like I"/>
    <property type="match status" value="1"/>
</dbReference>
<dbReference type="InterPro" id="IPR028082">
    <property type="entry name" value="Peripla_BP_I"/>
</dbReference>
<dbReference type="EMBL" id="CAEZTS010000134">
    <property type="protein sequence ID" value="CAB4586478.1"/>
    <property type="molecule type" value="Genomic_DNA"/>
</dbReference>
<dbReference type="Pfam" id="PF13458">
    <property type="entry name" value="Peripla_BP_6"/>
    <property type="match status" value="1"/>
</dbReference>
<dbReference type="AlphaFoldDB" id="A0A6J6FPM9"/>
<evidence type="ECO:0000259" key="3">
    <source>
        <dbReference type="Pfam" id="PF13458"/>
    </source>
</evidence>
<feature type="compositionally biased region" description="Low complexity" evidence="2">
    <location>
        <begin position="33"/>
        <end position="51"/>
    </location>
</feature>
<evidence type="ECO:0000256" key="2">
    <source>
        <dbReference type="SAM" id="MobiDB-lite"/>
    </source>
</evidence>
<dbReference type="PROSITE" id="PS51257">
    <property type="entry name" value="PROKAR_LIPOPROTEIN"/>
    <property type="match status" value="1"/>
</dbReference>
<sequence>MIRKHRSTRAMIAVALVAITAVGCSNREEGGDATSAPSTEEPTTEAPGGSEAPTTDAPTTEMFGDMPSPCGPATDAGVPTIAEGQNGGDTLRLGTATDHGYEAAPGLTVEMLDAAEAFAGWCNAQGGVRGLPIEIVDLDGKLFNVPAATEQACTETFAMVGGGWVFDNQMYPRFHECGMVSFPGYAVTAEASLANGRVQPIPNPPNLKPASWFLWAKQYQPEAIAKPAIIFGDFVSTRMVAEQIKATMVAIGGFGEPVMIPTNPSGEANWTPFAQRLKDEGVTMLSLVGEPGNMILLYKAMREVGYVPDLVLNDANHYSEQMVAEGNAQATEGIRVRTVYSPFEEADQNPALAKFLEIMAEYNPDGRIAGLGQQAVSAMLLFVQSANACLDSNDNVLERECVLAEAKKVTSWTAGGLHAESNPGGNEPPRCGLIMGVVDGTWQRVYPERGSADDNGNGWRCDDEQGAVAIEGDFGDTSVAIDPTRPN</sequence>
<gene>
    <name evidence="4" type="ORF">UFOPK1722_01387</name>
</gene>
<evidence type="ECO:0000256" key="1">
    <source>
        <dbReference type="ARBA" id="ARBA00022729"/>
    </source>
</evidence>
<keyword evidence="1" id="KW-0732">Signal</keyword>
<accession>A0A6J6FPM9</accession>